<dbReference type="InterPro" id="IPR011990">
    <property type="entry name" value="TPR-like_helical_dom_sf"/>
</dbReference>
<dbReference type="Pfam" id="PF13374">
    <property type="entry name" value="TPR_10"/>
    <property type="match status" value="1"/>
</dbReference>
<sequence>MGSGASRNKAPATSLAVKESRAKAAQLEKELERLEAEKLELSKELSGRLSDIEKLGELNRTLEKNNQKLKTEIDATKDEVASADSSIGTIKSEMEMVKKQATKYESELRDLKGELIVVREEYVEAKDEVERVGQLLTNTMVDKEAAEKAVLSVEEEKDLLEQMLRAVTESESTYKELSTKLITKRKTDAEKDSSKTLIKAGSSVKQMGKQQSVKAIQPVNADDPITLKFAGRLKICVVSTFEDFFVERETNTRVVFEPLVAWCDERGYVCDIVDLWSGMSGNENPFSSGFQMASMYCDEIRTADLVLVLLDSRYGNDIGEELGSSQAACRPWLSAQRNSAGWYGSTLEIAVVYAAFYCGRDTSEPSGMSPVRTLVYIRDPDYVKGLPDAVTSRFVPEGIRSFTKLSALKERLFSVGLVRDDAYRDPEVLASALKDSLFSLCSKSLPPRDNLEKLTGMHDEYMDQHIWLGQGAKGRALPESVDAIMERIRKYVISDVQQPLVVVGEPGSGRTSLLQAAISRLSKRFPPPDTEILLHFCGCCREAQDPTMWMYKVCLKLKKLLSLSLEIPFRPYDLEIEFRLWLEAASNTGIKILLILDGIDRCSRTSSANSDVISFLPKLMPPGVRCIVSTGAGPALTSLAQRGCGAITIWPMDEQQRQTILDAYLANHKKTLDKKGVSRLIKTELTSNPSCLMSTLEEIRSIGVLDGVATLEPILYYLEADNLAILVEKALYRWESAYNGKIAGGSLVRDAMTCIWASRFGLRRAELTKMLNVTCAQISPLLTRCSHFVSQYSGFLNLASQGLTESVQRRYLPSPDAVSQVHTFLAEFFNGPQNCSSSRRIDEVPWQIAKSGDTEKLCKFITNSDVFLQLYGEDRRRDLWKYFSFLEQQNAHRNLGTFCKTSSFVMEQREPMPELADLAALNHSFGSWLAEIGFMDVATQLLLRALELWTKHIDGDDSRIADTTETLAKVMANSQSPEAEKYFERALQIRTRLGASQGPSAEMAALCNDYGLFQKRAGRHAESLQLFQRAAVVWTRLNGAEHITVSNANLNLCTASYSMGNLQQAEEYAQTCLQIRKSLLGTAHPFYAEALCNLAAVELARGRNGRPRKEAEKQLREAIAILETTRGSRHPDTLWACSFLNESANDDDDMSPDVDD</sequence>
<organism evidence="4">
    <name type="scientific">Cryptomonas curvata</name>
    <dbReference type="NCBI Taxonomy" id="233186"/>
    <lineage>
        <taxon>Eukaryota</taxon>
        <taxon>Cryptophyceae</taxon>
        <taxon>Cryptomonadales</taxon>
        <taxon>Cryptomonadaceae</taxon>
        <taxon>Cryptomonas</taxon>
    </lineage>
</organism>
<evidence type="ECO:0000259" key="3">
    <source>
        <dbReference type="Pfam" id="PF05729"/>
    </source>
</evidence>
<dbReference type="Pfam" id="PF13424">
    <property type="entry name" value="TPR_12"/>
    <property type="match status" value="1"/>
</dbReference>
<accession>A0A7S0LV32</accession>
<dbReference type="SUPFAM" id="SSF52540">
    <property type="entry name" value="P-loop containing nucleoside triphosphate hydrolases"/>
    <property type="match status" value="1"/>
</dbReference>
<proteinExistence type="predicted"/>
<name>A0A7S0LV32_9CRYP</name>
<dbReference type="Gene3D" id="1.25.40.10">
    <property type="entry name" value="Tetratricopeptide repeat domain"/>
    <property type="match status" value="2"/>
</dbReference>
<dbReference type="SUPFAM" id="SSF48452">
    <property type="entry name" value="TPR-like"/>
    <property type="match status" value="2"/>
</dbReference>
<feature type="region of interest" description="Disordered" evidence="2">
    <location>
        <begin position="1"/>
        <end position="20"/>
    </location>
</feature>
<dbReference type="PANTHER" id="PTHR19860">
    <property type="entry name" value="DDB1- AND CUL4-ASSOCIATED FACTOR 12-RELATED"/>
    <property type="match status" value="1"/>
</dbReference>
<keyword evidence="1" id="KW-0677">Repeat</keyword>
<dbReference type="EMBL" id="HBEZ01002039">
    <property type="protein sequence ID" value="CAD8623518.1"/>
    <property type="molecule type" value="Transcribed_RNA"/>
</dbReference>
<gene>
    <name evidence="4" type="ORF">CCUR1050_LOCUS1193</name>
</gene>
<evidence type="ECO:0000256" key="1">
    <source>
        <dbReference type="ARBA" id="ARBA00022737"/>
    </source>
</evidence>
<dbReference type="InterPro" id="IPR027417">
    <property type="entry name" value="P-loop_NTPase"/>
</dbReference>
<evidence type="ECO:0000313" key="4">
    <source>
        <dbReference type="EMBL" id="CAD8623518.1"/>
    </source>
</evidence>
<evidence type="ECO:0000256" key="2">
    <source>
        <dbReference type="SAM" id="MobiDB-lite"/>
    </source>
</evidence>
<dbReference type="Pfam" id="PF05729">
    <property type="entry name" value="NACHT"/>
    <property type="match status" value="1"/>
</dbReference>
<dbReference type="AlphaFoldDB" id="A0A7S0LV32"/>
<dbReference type="InterPro" id="IPR051191">
    <property type="entry name" value="DCAF12"/>
</dbReference>
<dbReference type="Gene3D" id="3.40.50.300">
    <property type="entry name" value="P-loop containing nucleotide triphosphate hydrolases"/>
    <property type="match status" value="1"/>
</dbReference>
<feature type="domain" description="NACHT" evidence="3">
    <location>
        <begin position="499"/>
        <end position="667"/>
    </location>
</feature>
<protein>
    <recommendedName>
        <fullName evidence="3">NACHT domain-containing protein</fullName>
    </recommendedName>
</protein>
<dbReference type="PANTHER" id="PTHR19860:SF40">
    <property type="entry name" value="WD40 REPEAT-CONTAINING PROTEIN"/>
    <property type="match status" value="1"/>
</dbReference>
<reference evidence="4" key="1">
    <citation type="submission" date="2021-01" db="EMBL/GenBank/DDBJ databases">
        <authorList>
            <person name="Corre E."/>
            <person name="Pelletier E."/>
            <person name="Niang G."/>
            <person name="Scheremetjew M."/>
            <person name="Finn R."/>
            <person name="Kale V."/>
            <person name="Holt S."/>
            <person name="Cochrane G."/>
            <person name="Meng A."/>
            <person name="Brown T."/>
            <person name="Cohen L."/>
        </authorList>
    </citation>
    <scope>NUCLEOTIDE SEQUENCE</scope>
    <source>
        <strain evidence="4">CCAP979/52</strain>
    </source>
</reference>
<dbReference type="GO" id="GO:0080008">
    <property type="term" value="C:Cul4-RING E3 ubiquitin ligase complex"/>
    <property type="evidence" value="ECO:0007669"/>
    <property type="project" value="TreeGrafter"/>
</dbReference>
<dbReference type="InterPro" id="IPR007111">
    <property type="entry name" value="NACHT_NTPase"/>
</dbReference>